<dbReference type="InterPro" id="IPR011004">
    <property type="entry name" value="Trimer_LpxA-like_sf"/>
</dbReference>
<dbReference type="Gene3D" id="2.160.10.10">
    <property type="entry name" value="Hexapeptide repeat proteins"/>
    <property type="match status" value="1"/>
</dbReference>
<comment type="caution">
    <text evidence="6">The sequence shown here is derived from an EMBL/GenBank/DDBJ whole genome shotgun (WGS) entry which is preliminary data.</text>
</comment>
<keyword evidence="4" id="KW-0012">Acyltransferase</keyword>
<evidence type="ECO:0000313" key="7">
    <source>
        <dbReference type="Proteomes" id="UP001201701"/>
    </source>
</evidence>
<dbReference type="RefSeq" id="WP_239370654.1">
    <property type="nucleotide sequence ID" value="NZ_JAKREW010000074.1"/>
</dbReference>
<comment type="similarity">
    <text evidence="1">Belongs to the transferase hexapeptide repeat family.</text>
</comment>
<keyword evidence="3" id="KW-0677">Repeat</keyword>
<dbReference type="CDD" id="cd03357">
    <property type="entry name" value="LbH_MAT_GAT"/>
    <property type="match status" value="1"/>
</dbReference>
<dbReference type="PANTHER" id="PTHR23416">
    <property type="entry name" value="SIALIC ACID SYNTHASE-RELATED"/>
    <property type="match status" value="1"/>
</dbReference>
<evidence type="ECO:0000256" key="4">
    <source>
        <dbReference type="ARBA" id="ARBA00023315"/>
    </source>
</evidence>
<keyword evidence="7" id="KW-1185">Reference proteome</keyword>
<organism evidence="6 7">
    <name type="scientific">Mesorhizobium retamae</name>
    <dbReference type="NCBI Taxonomy" id="2912854"/>
    <lineage>
        <taxon>Bacteria</taxon>
        <taxon>Pseudomonadati</taxon>
        <taxon>Pseudomonadota</taxon>
        <taxon>Alphaproteobacteria</taxon>
        <taxon>Hyphomicrobiales</taxon>
        <taxon>Phyllobacteriaceae</taxon>
        <taxon>Mesorhizobium</taxon>
    </lineage>
</organism>
<dbReference type="Proteomes" id="UP001201701">
    <property type="component" value="Unassembled WGS sequence"/>
</dbReference>
<evidence type="ECO:0000256" key="1">
    <source>
        <dbReference type="ARBA" id="ARBA00007274"/>
    </source>
</evidence>
<dbReference type="InterPro" id="IPR018357">
    <property type="entry name" value="Hexapep_transf_CS"/>
</dbReference>
<dbReference type="InterPro" id="IPR001451">
    <property type="entry name" value="Hexapep"/>
</dbReference>
<evidence type="ECO:0000259" key="5">
    <source>
        <dbReference type="SMART" id="SM01266"/>
    </source>
</evidence>
<evidence type="ECO:0000256" key="2">
    <source>
        <dbReference type="ARBA" id="ARBA00022679"/>
    </source>
</evidence>
<dbReference type="PANTHER" id="PTHR23416:SF23">
    <property type="entry name" value="ACETYLTRANSFERASE C18B11.09C-RELATED"/>
    <property type="match status" value="1"/>
</dbReference>
<gene>
    <name evidence="6" type="ORF">L4923_29400</name>
</gene>
<protein>
    <submittedName>
        <fullName evidence="6">Sugar O-acetyltransferase</fullName>
    </submittedName>
</protein>
<dbReference type="Pfam" id="PF00132">
    <property type="entry name" value="Hexapep"/>
    <property type="match status" value="1"/>
</dbReference>
<dbReference type="EMBL" id="JAKREW010000074">
    <property type="protein sequence ID" value="MCG7509157.1"/>
    <property type="molecule type" value="Genomic_DNA"/>
</dbReference>
<name>A0ABS9QNY4_9HYPH</name>
<dbReference type="InterPro" id="IPR051159">
    <property type="entry name" value="Hexapeptide_acetyltransf"/>
</dbReference>
<dbReference type="InterPro" id="IPR024688">
    <property type="entry name" value="Mac_dom"/>
</dbReference>
<sequence>MTRSEREKMEAGEWYNCVDPELDTLRIAASEAVFEHGSLPPRQRGDIAPKLHALLGQVGEGARIEAPFHCAYGFNIFLGDGVFLNTSCTILDTASVRIGNATMLGPHVQIYCPEHHKGAAERRAGLEIGRPVTIGENVWIGGGAIILGGVTIGDNAIVGAGAVVTRDVPAGATVVGNPARPVG</sequence>
<keyword evidence="2" id="KW-0808">Transferase</keyword>
<reference evidence="6 7" key="1">
    <citation type="submission" date="2022-02" db="EMBL/GenBank/DDBJ databases">
        <title>Draft genome sequence of Mezorhizobium retamae strain IRAMC:0171 isolated from Retama raetam nodules.</title>
        <authorList>
            <person name="Bengaied R."/>
            <person name="Sbissi I."/>
            <person name="Huber K."/>
            <person name="Ghodbane F."/>
            <person name="Nouioui I."/>
            <person name="Tarhouni M."/>
            <person name="Gtari M."/>
        </authorList>
    </citation>
    <scope>NUCLEOTIDE SEQUENCE [LARGE SCALE GENOMIC DNA]</scope>
    <source>
        <strain evidence="6 7">IRAMC:0171</strain>
    </source>
</reference>
<feature type="domain" description="Maltose/galactoside acetyltransferase" evidence="5">
    <location>
        <begin position="6"/>
        <end position="60"/>
    </location>
</feature>
<accession>A0ABS9QNY4</accession>
<dbReference type="SUPFAM" id="SSF51161">
    <property type="entry name" value="Trimeric LpxA-like enzymes"/>
    <property type="match status" value="1"/>
</dbReference>
<dbReference type="SMART" id="SM01266">
    <property type="entry name" value="Mac"/>
    <property type="match status" value="1"/>
</dbReference>
<evidence type="ECO:0000313" key="6">
    <source>
        <dbReference type="EMBL" id="MCG7509157.1"/>
    </source>
</evidence>
<dbReference type="Pfam" id="PF12464">
    <property type="entry name" value="Mac"/>
    <property type="match status" value="1"/>
</dbReference>
<dbReference type="PROSITE" id="PS00101">
    <property type="entry name" value="HEXAPEP_TRANSFERASES"/>
    <property type="match status" value="1"/>
</dbReference>
<evidence type="ECO:0000256" key="3">
    <source>
        <dbReference type="ARBA" id="ARBA00022737"/>
    </source>
</evidence>
<proteinExistence type="inferred from homology"/>